<protein>
    <submittedName>
        <fullName evidence="3">Uncharacterized protein</fullName>
    </submittedName>
</protein>
<dbReference type="RefSeq" id="WP_202009071.1">
    <property type="nucleotide sequence ID" value="NZ_JAERRB010000003.1"/>
</dbReference>
<evidence type="ECO:0000256" key="2">
    <source>
        <dbReference type="SAM" id="SignalP"/>
    </source>
</evidence>
<reference evidence="3 4" key="1">
    <citation type="submission" date="2021-01" db="EMBL/GenBank/DDBJ databases">
        <title>Chryseolinea sp. Jin1 Genome sequencing and assembly.</title>
        <authorList>
            <person name="Kim I."/>
        </authorList>
    </citation>
    <scope>NUCLEOTIDE SEQUENCE [LARGE SCALE GENOMIC DNA]</scope>
    <source>
        <strain evidence="3 4">Jin1</strain>
    </source>
</reference>
<dbReference type="Proteomes" id="UP000613030">
    <property type="component" value="Unassembled WGS sequence"/>
</dbReference>
<feature type="compositionally biased region" description="Low complexity" evidence="1">
    <location>
        <begin position="91"/>
        <end position="102"/>
    </location>
</feature>
<keyword evidence="2" id="KW-0732">Signal</keyword>
<feature type="chain" id="PRO_5046149934" evidence="2">
    <location>
        <begin position="28"/>
        <end position="130"/>
    </location>
</feature>
<accession>A0ABS1KQW1</accession>
<gene>
    <name evidence="3" type="ORF">JI741_10745</name>
</gene>
<feature type="signal peptide" evidence="2">
    <location>
        <begin position="1"/>
        <end position="27"/>
    </location>
</feature>
<name>A0ABS1KQW1_9BACT</name>
<evidence type="ECO:0000313" key="3">
    <source>
        <dbReference type="EMBL" id="MBL0741698.1"/>
    </source>
</evidence>
<evidence type="ECO:0000256" key="1">
    <source>
        <dbReference type="SAM" id="MobiDB-lite"/>
    </source>
</evidence>
<organism evidence="3 4">
    <name type="scientific">Chryseolinea lacunae</name>
    <dbReference type="NCBI Taxonomy" id="2801331"/>
    <lineage>
        <taxon>Bacteria</taxon>
        <taxon>Pseudomonadati</taxon>
        <taxon>Bacteroidota</taxon>
        <taxon>Cytophagia</taxon>
        <taxon>Cytophagales</taxon>
        <taxon>Fulvivirgaceae</taxon>
        <taxon>Chryseolinea</taxon>
    </lineage>
</organism>
<evidence type="ECO:0000313" key="4">
    <source>
        <dbReference type="Proteomes" id="UP000613030"/>
    </source>
</evidence>
<feature type="region of interest" description="Disordered" evidence="1">
    <location>
        <begin position="84"/>
        <end position="103"/>
    </location>
</feature>
<dbReference type="EMBL" id="JAERRB010000003">
    <property type="protein sequence ID" value="MBL0741698.1"/>
    <property type="molecule type" value="Genomic_DNA"/>
</dbReference>
<keyword evidence="4" id="KW-1185">Reference proteome</keyword>
<sequence length="130" mass="14404">MKIKLHYILAVGNLCLVSLLSPGSAYAQDNTFPALDAATYDNEAEKEREKVIYSTSSSTSSSELEPQAIHKLQTQAAKDSIARASVHRTNKTTTENAKNTAKPSHGDDSILGFNFLYYLFEKYKLQDIVD</sequence>
<comment type="caution">
    <text evidence="3">The sequence shown here is derived from an EMBL/GenBank/DDBJ whole genome shotgun (WGS) entry which is preliminary data.</text>
</comment>
<proteinExistence type="predicted"/>